<reference evidence="2" key="1">
    <citation type="submission" date="2023-07" db="EMBL/GenBank/DDBJ databases">
        <title>Genomic Encyclopedia of Type Strains, Phase IV (KMG-IV): sequencing the most valuable type-strain genomes for metagenomic binning, comparative biology and taxonomic classification.</title>
        <authorList>
            <person name="Goeker M."/>
        </authorList>
    </citation>
    <scope>NUCLEOTIDE SEQUENCE</scope>
    <source>
        <strain evidence="2">DSM 19659</strain>
    </source>
</reference>
<dbReference type="GO" id="GO:0046417">
    <property type="term" value="P:chorismate metabolic process"/>
    <property type="evidence" value="ECO:0007669"/>
    <property type="project" value="InterPro"/>
</dbReference>
<evidence type="ECO:0000313" key="2">
    <source>
        <dbReference type="EMBL" id="MDQ0153338.1"/>
    </source>
</evidence>
<dbReference type="Pfam" id="PF01817">
    <property type="entry name" value="CM_2"/>
    <property type="match status" value="1"/>
</dbReference>
<name>A0AAE4AKW2_9FIRM</name>
<feature type="domain" description="Chorismate mutase" evidence="1">
    <location>
        <begin position="7"/>
        <end position="97"/>
    </location>
</feature>
<gene>
    <name evidence="2" type="ORF">J2S20_002053</name>
</gene>
<dbReference type="AlphaFoldDB" id="A0AAE4AKW2"/>
<dbReference type="Gene3D" id="1.20.59.10">
    <property type="entry name" value="Chorismate mutase"/>
    <property type="match status" value="1"/>
</dbReference>
<proteinExistence type="predicted"/>
<evidence type="ECO:0000259" key="1">
    <source>
        <dbReference type="PROSITE" id="PS51168"/>
    </source>
</evidence>
<comment type="caution">
    <text evidence="2">The sequence shown here is derived from an EMBL/GenBank/DDBJ whole genome shotgun (WGS) entry which is preliminary data.</text>
</comment>
<sequence length="198" mass="22509">MSCKNKKLEEMSLPELRAEIDSLDLQLRELLMRRMDCSFQVAREKAESGELRVYREEREREMLSRLGGNIPAGRKRAYLAVLRKITQCSRMYQYALLCNWGKISFSALLEEIGAEKASTRVCVTFIRSASPEALGELLGTVGDYGYCVEKLELKKMEAEGENVCIFLTILGNIQETNMQTLLLQLAAESNHFKILETA</sequence>
<dbReference type="Proteomes" id="UP001241537">
    <property type="component" value="Unassembled WGS sequence"/>
</dbReference>
<keyword evidence="3" id="KW-1185">Reference proteome</keyword>
<dbReference type="InterPro" id="IPR036979">
    <property type="entry name" value="CM_dom_sf"/>
</dbReference>
<evidence type="ECO:0000313" key="3">
    <source>
        <dbReference type="Proteomes" id="UP001241537"/>
    </source>
</evidence>
<dbReference type="EMBL" id="JAUSTO010000017">
    <property type="protein sequence ID" value="MDQ0153338.1"/>
    <property type="molecule type" value="Genomic_DNA"/>
</dbReference>
<organism evidence="2 3">
    <name type="scientific">Moryella indoligenes</name>
    <dbReference type="NCBI Taxonomy" id="371674"/>
    <lineage>
        <taxon>Bacteria</taxon>
        <taxon>Bacillati</taxon>
        <taxon>Bacillota</taxon>
        <taxon>Clostridia</taxon>
        <taxon>Lachnospirales</taxon>
        <taxon>Lachnospiraceae</taxon>
        <taxon>Moryella</taxon>
    </lineage>
</organism>
<dbReference type="SMART" id="SM00830">
    <property type="entry name" value="CM_2"/>
    <property type="match status" value="1"/>
</dbReference>
<dbReference type="PROSITE" id="PS51168">
    <property type="entry name" value="CHORISMATE_MUT_2"/>
    <property type="match status" value="1"/>
</dbReference>
<dbReference type="InterPro" id="IPR002701">
    <property type="entry name" value="CM_II_prokaryot"/>
</dbReference>
<dbReference type="SUPFAM" id="SSF48600">
    <property type="entry name" value="Chorismate mutase II"/>
    <property type="match status" value="1"/>
</dbReference>
<dbReference type="GO" id="GO:0004106">
    <property type="term" value="F:chorismate mutase activity"/>
    <property type="evidence" value="ECO:0007669"/>
    <property type="project" value="InterPro"/>
</dbReference>
<accession>A0AAE4AKW2</accession>
<protein>
    <submittedName>
        <fullName evidence="2">Chorismate mutase</fullName>
    </submittedName>
</protein>
<dbReference type="InterPro" id="IPR036263">
    <property type="entry name" value="Chorismate_II_sf"/>
</dbReference>
<dbReference type="RefSeq" id="WP_307255294.1">
    <property type="nucleotide sequence ID" value="NZ_JAUSTO010000017.1"/>
</dbReference>